<organism evidence="1 2">
    <name type="scientific">Paraburkholderia edwinii</name>
    <dbReference type="NCBI Taxonomy" id="2861782"/>
    <lineage>
        <taxon>Bacteria</taxon>
        <taxon>Pseudomonadati</taxon>
        <taxon>Pseudomonadota</taxon>
        <taxon>Betaproteobacteria</taxon>
        <taxon>Burkholderiales</taxon>
        <taxon>Burkholderiaceae</taxon>
        <taxon>Paraburkholderia</taxon>
    </lineage>
</organism>
<evidence type="ECO:0000313" key="1">
    <source>
        <dbReference type="EMBL" id="QYD73702.1"/>
    </source>
</evidence>
<accession>A0ABX8UZI9</accession>
<reference evidence="1 2" key="1">
    <citation type="submission" date="2021-07" db="EMBL/GenBank/DDBJ databases">
        <title>Paraburkholderia edwinii protects Aspergillus sp. from phenazines by acting as a toxin sponge.</title>
        <authorList>
            <person name="Dahlstrom K.M."/>
            <person name="Newman D.K."/>
        </authorList>
    </citation>
    <scope>NUCLEOTIDE SEQUENCE [LARGE SCALE GENOMIC DNA]</scope>
    <source>
        <strain evidence="1 2">Pe01</strain>
    </source>
</reference>
<proteinExistence type="predicted"/>
<protein>
    <recommendedName>
        <fullName evidence="3">Uroporphyrinogen-III synthase</fullName>
    </recommendedName>
</protein>
<evidence type="ECO:0000313" key="2">
    <source>
        <dbReference type="Proteomes" id="UP000826462"/>
    </source>
</evidence>
<dbReference type="Proteomes" id="UP000826462">
    <property type="component" value="Chromosome 2"/>
</dbReference>
<sequence length="231" mass="24293">MQPLAAAAQCDRFPVPPERVQVIGRDMLVNGIPTTIFGLEFAGSANDVSEAFRAFWTREGVPAKARLESSSLLLTALDGPCHYVLLITPVSESPHAKGLMSVMRLAGADTAHRIADGAVPLPQDAKRISDVESRDPGQSGRTWIVRVAGDAAQQARRYSSMLAAQGWTAIALAPAYIVDGAVDGVIDSAQQVAGTAVAMQRGSDRIDAMFSNGSGSGNGATQAVIHVTRIR</sequence>
<keyword evidence="2" id="KW-1185">Reference proteome</keyword>
<gene>
    <name evidence="1" type="ORF">KZJ38_21935</name>
</gene>
<dbReference type="EMBL" id="CP080096">
    <property type="protein sequence ID" value="QYD73702.1"/>
    <property type="molecule type" value="Genomic_DNA"/>
</dbReference>
<evidence type="ECO:0008006" key="3">
    <source>
        <dbReference type="Google" id="ProtNLM"/>
    </source>
</evidence>
<name>A0ABX8UZI9_9BURK</name>